<proteinExistence type="predicted"/>
<evidence type="ECO:0000313" key="2">
    <source>
        <dbReference type="Proteomes" id="UP001611383"/>
    </source>
</evidence>
<gene>
    <name evidence="1" type="ORF">F0U60_29830</name>
</gene>
<sequence>MPLLSLANHAIFDATDGAGLILDTRAGVYFNLNVTATLMLQAALACETIEQVVAHLVERIDGSADTLRTGLEGLVTELRARELLLPSATRSV</sequence>
<evidence type="ECO:0000313" key="1">
    <source>
        <dbReference type="EMBL" id="WNG47871.1"/>
    </source>
</evidence>
<organism evidence="1 2">
    <name type="scientific">Archangium minus</name>
    <dbReference type="NCBI Taxonomy" id="83450"/>
    <lineage>
        <taxon>Bacteria</taxon>
        <taxon>Pseudomonadati</taxon>
        <taxon>Myxococcota</taxon>
        <taxon>Myxococcia</taxon>
        <taxon>Myxococcales</taxon>
        <taxon>Cystobacterineae</taxon>
        <taxon>Archangiaceae</taxon>
        <taxon>Archangium</taxon>
    </lineage>
</organism>
<dbReference type="RefSeq" id="WP_395804693.1">
    <property type="nucleotide sequence ID" value="NZ_CP043494.1"/>
</dbReference>
<name>A0ABY9WXI6_9BACT</name>
<dbReference type="EMBL" id="CP043494">
    <property type="protein sequence ID" value="WNG47871.1"/>
    <property type="molecule type" value="Genomic_DNA"/>
</dbReference>
<protein>
    <submittedName>
        <fullName evidence="1">PqqD family protein</fullName>
    </submittedName>
</protein>
<accession>A0ABY9WXI6</accession>
<dbReference type="Proteomes" id="UP001611383">
    <property type="component" value="Chromosome"/>
</dbReference>
<reference evidence="1 2" key="1">
    <citation type="submission" date="2019-08" db="EMBL/GenBank/DDBJ databases">
        <title>Archangium and Cystobacter genomes.</title>
        <authorList>
            <person name="Chen I.-C.K."/>
            <person name="Wielgoss S."/>
        </authorList>
    </citation>
    <scope>NUCLEOTIDE SEQUENCE [LARGE SCALE GENOMIC DNA]</scope>
    <source>
        <strain evidence="1 2">Cbm 6</strain>
    </source>
</reference>
<dbReference type="Gene3D" id="1.10.10.1150">
    <property type="entry name" value="Coenzyme PQQ synthesis protein D (PqqD)"/>
    <property type="match status" value="1"/>
</dbReference>
<dbReference type="InterPro" id="IPR041881">
    <property type="entry name" value="PqqD_sf"/>
</dbReference>
<dbReference type="Pfam" id="PF05402">
    <property type="entry name" value="PqqD"/>
    <property type="match status" value="1"/>
</dbReference>
<dbReference type="InterPro" id="IPR008792">
    <property type="entry name" value="PQQD"/>
</dbReference>
<keyword evidence="2" id="KW-1185">Reference proteome</keyword>